<feature type="transmembrane region" description="Helical" evidence="6">
    <location>
        <begin position="68"/>
        <end position="92"/>
    </location>
</feature>
<feature type="transmembrane region" description="Helical" evidence="6">
    <location>
        <begin position="178"/>
        <end position="197"/>
    </location>
</feature>
<feature type="transmembrane region" description="Helical" evidence="6">
    <location>
        <begin position="35"/>
        <end position="56"/>
    </location>
</feature>
<keyword evidence="5 6" id="KW-0472">Membrane</keyword>
<reference evidence="8 9" key="1">
    <citation type="submission" date="2017-05" db="EMBL/GenBank/DDBJ databases">
        <authorList>
            <person name="Varghese N."/>
            <person name="Submissions S."/>
        </authorList>
    </citation>
    <scope>NUCLEOTIDE SEQUENCE [LARGE SCALE GENOMIC DNA]</scope>
    <source>
        <strain evidence="8 9">DSM 28009</strain>
    </source>
</reference>
<dbReference type="PANTHER" id="PTHR22911:SF6">
    <property type="entry name" value="SOLUTE CARRIER FAMILY 35 MEMBER G1"/>
    <property type="match status" value="1"/>
</dbReference>
<keyword evidence="4 6" id="KW-1133">Transmembrane helix</keyword>
<dbReference type="SUPFAM" id="SSF103481">
    <property type="entry name" value="Multidrug resistance efflux transporter EmrE"/>
    <property type="match status" value="2"/>
</dbReference>
<name>A0A521BNX3_9RHOB</name>
<organism evidence="8 9">
    <name type="scientific">Ruegeria faecimaris</name>
    <dbReference type="NCBI Taxonomy" id="686389"/>
    <lineage>
        <taxon>Bacteria</taxon>
        <taxon>Pseudomonadati</taxon>
        <taxon>Pseudomonadota</taxon>
        <taxon>Alphaproteobacteria</taxon>
        <taxon>Rhodobacterales</taxon>
        <taxon>Roseobacteraceae</taxon>
        <taxon>Ruegeria</taxon>
    </lineage>
</organism>
<keyword evidence="9" id="KW-1185">Reference proteome</keyword>
<protein>
    <submittedName>
        <fullName evidence="8">Threonine/homoserine efflux transporter RhtA</fullName>
    </submittedName>
</protein>
<dbReference type="EMBL" id="FXTE01000001">
    <property type="protein sequence ID" value="SMO48806.1"/>
    <property type="molecule type" value="Genomic_DNA"/>
</dbReference>
<dbReference type="GO" id="GO:0016020">
    <property type="term" value="C:membrane"/>
    <property type="evidence" value="ECO:0007669"/>
    <property type="project" value="UniProtKB-SubCell"/>
</dbReference>
<dbReference type="PANTHER" id="PTHR22911">
    <property type="entry name" value="ACYL-MALONYL CONDENSING ENZYME-RELATED"/>
    <property type="match status" value="1"/>
</dbReference>
<dbReference type="InterPro" id="IPR037185">
    <property type="entry name" value="EmrE-like"/>
</dbReference>
<gene>
    <name evidence="8" type="ORF">SAMN06265380_101993</name>
</gene>
<dbReference type="InterPro" id="IPR000620">
    <property type="entry name" value="EamA_dom"/>
</dbReference>
<dbReference type="AlphaFoldDB" id="A0A521BNX3"/>
<evidence type="ECO:0000256" key="1">
    <source>
        <dbReference type="ARBA" id="ARBA00004141"/>
    </source>
</evidence>
<sequence length="304" mass="32485">MTQDRPVFGIVLMLGFCALAPLGDAVAKLLGETVPLGMLVFVRFAIQAMLLVPLVAWTGRPWRMQGRIFRLAVIRTLLHIVGIAAMFSALQYLPLADAVAIAFVMPFIMLLLGKLVLKEEVGKRRLIACLVGFGGTLLVIQPSFAEVGYAALLPLVVAVVFALFMLVTRQITKATDPIALQAVSGVIASVILLPALLVGTPAGIWELSLIAPNLGDVWLLLAIGLLGTVAHLFMTWSLRYAPSATLAPMQYLEIPVATVFGWLIFHDLPDGVAALGICITIAAGLYVILRERASARTAPTEAPA</sequence>
<feature type="transmembrane region" description="Helical" evidence="6">
    <location>
        <begin position="217"/>
        <end position="234"/>
    </location>
</feature>
<feature type="transmembrane region" description="Helical" evidence="6">
    <location>
        <begin position="147"/>
        <end position="166"/>
    </location>
</feature>
<dbReference type="Proteomes" id="UP000319555">
    <property type="component" value="Unassembled WGS sequence"/>
</dbReference>
<keyword evidence="3 6" id="KW-0812">Transmembrane</keyword>
<evidence type="ECO:0000256" key="3">
    <source>
        <dbReference type="ARBA" id="ARBA00022692"/>
    </source>
</evidence>
<evidence type="ECO:0000256" key="2">
    <source>
        <dbReference type="ARBA" id="ARBA00009853"/>
    </source>
</evidence>
<dbReference type="RefSeq" id="WP_142634584.1">
    <property type="nucleotide sequence ID" value="NZ_FXTE01000001.1"/>
</dbReference>
<dbReference type="OrthoDB" id="9815809at2"/>
<dbReference type="Pfam" id="PF00892">
    <property type="entry name" value="EamA"/>
    <property type="match status" value="2"/>
</dbReference>
<feature type="transmembrane region" description="Helical" evidence="6">
    <location>
        <begin position="98"/>
        <end position="117"/>
    </location>
</feature>
<feature type="transmembrane region" description="Helical" evidence="6">
    <location>
        <begin position="124"/>
        <end position="141"/>
    </location>
</feature>
<comment type="similarity">
    <text evidence="2">Belongs to the drug/metabolite transporter (DMT) superfamily. 10 TMS drug/metabolite exporter (DME) (TC 2.A.7.3) family.</text>
</comment>
<evidence type="ECO:0000259" key="7">
    <source>
        <dbReference type="Pfam" id="PF00892"/>
    </source>
</evidence>
<feature type="transmembrane region" description="Helical" evidence="6">
    <location>
        <begin position="271"/>
        <end position="289"/>
    </location>
</feature>
<accession>A0A521BNX3</accession>
<proteinExistence type="inferred from homology"/>
<evidence type="ECO:0000313" key="9">
    <source>
        <dbReference type="Proteomes" id="UP000319555"/>
    </source>
</evidence>
<evidence type="ECO:0000256" key="6">
    <source>
        <dbReference type="SAM" id="Phobius"/>
    </source>
</evidence>
<evidence type="ECO:0000256" key="4">
    <source>
        <dbReference type="ARBA" id="ARBA00022989"/>
    </source>
</evidence>
<feature type="transmembrane region" description="Helical" evidence="6">
    <location>
        <begin position="246"/>
        <end position="265"/>
    </location>
</feature>
<evidence type="ECO:0000256" key="5">
    <source>
        <dbReference type="ARBA" id="ARBA00023136"/>
    </source>
</evidence>
<feature type="domain" description="EamA" evidence="7">
    <location>
        <begin position="150"/>
        <end position="288"/>
    </location>
</feature>
<feature type="domain" description="EamA" evidence="7">
    <location>
        <begin position="8"/>
        <end position="140"/>
    </location>
</feature>
<evidence type="ECO:0000313" key="8">
    <source>
        <dbReference type="EMBL" id="SMO48806.1"/>
    </source>
</evidence>
<comment type="subcellular location">
    <subcellularLocation>
        <location evidence="1">Membrane</location>
        <topology evidence="1">Multi-pass membrane protein</topology>
    </subcellularLocation>
</comment>